<feature type="transmembrane region" description="Helical" evidence="1">
    <location>
        <begin position="239"/>
        <end position="257"/>
    </location>
</feature>
<name>A0A1A9WE38_9MUSC</name>
<feature type="transmembrane region" description="Helical" evidence="1">
    <location>
        <begin position="601"/>
        <end position="621"/>
    </location>
</feature>
<dbReference type="GO" id="GO:0016747">
    <property type="term" value="F:acyltransferase activity, transferring groups other than amino-acyl groups"/>
    <property type="evidence" value="ECO:0007669"/>
    <property type="project" value="InterPro"/>
</dbReference>
<feature type="domain" description="Nose resistant-to-fluoxetine protein N-terminal" evidence="3">
    <location>
        <begin position="71"/>
        <end position="216"/>
    </location>
</feature>
<reference evidence="5" key="1">
    <citation type="submission" date="2014-03" db="EMBL/GenBank/DDBJ databases">
        <authorList>
            <person name="Aksoy S."/>
            <person name="Warren W."/>
            <person name="Wilson R.K."/>
        </authorList>
    </citation>
    <scope>NUCLEOTIDE SEQUENCE [LARGE SCALE GENOMIC DNA]</scope>
    <source>
        <strain evidence="5">IAEA</strain>
    </source>
</reference>
<sequence>MIKDNYLILILLPLLSQSLAVNVSNEYETCNNNNNNNNNNNLWEFSTTESFMERSSIIFGLTKIVDEHNVNTNCYRHLKDIRNGILQKEIWAIKVLDSCGTKSSGFIFGHNYWLGNREGCTAVQQTFPLSLSSHIDRIMHKNLLTETAPFDIDFRIVYLEHNSPWQVDNKLLILQERIIHIGLCLPSSCINEEIHQLMKAYIQSHYFIEDDIFTMKPKVLYVKDLKISEQFYKRLSFKILRIFLMFCLIMIILALILKRTITTTYESKNVKKSTVMNHSFIFEIVQRFILSFDLEENFSKLFTMKTTESNNISFINGLRCVCAFFIIVSHVVVFAHFSSNNWPMLVSSMETGIHRYLSSAVILVDICFVVSGFLQSSKFLGNPQLLEALHRNNFRYSFKYFLELFYHRYLRLSPLYFIVIIIVDTLYAYIREISVYHIYEKNDEFCSNYWWRNLLFIQNFFGQENICMVWSWYLACDLQFFSINAIILIAYAKYPKGIKTTVLILLLSNIVWTYLIGIKENYRLSFDVFVATVNSMYFNSFSRSLPYIFGSICGWFSVEHKSELLTLSKGRILLLSYLSVLIFTVGYCSTSKRDVSTLHSIFVYIMGRCCSSLGICLFILNDKVNCNFWLSRLMQAKIFQHINKLVYAIYLVGPCIIVLFTSLTSVSAYNEIHTIVSSEK</sequence>
<dbReference type="InterPro" id="IPR006621">
    <property type="entry name" value="Nose-resist-to-fluoxetine_N"/>
</dbReference>
<evidence type="ECO:0000313" key="5">
    <source>
        <dbReference type="Proteomes" id="UP000091820"/>
    </source>
</evidence>
<dbReference type="InterPro" id="IPR002656">
    <property type="entry name" value="Acyl_transf_3_dom"/>
</dbReference>
<dbReference type="AlphaFoldDB" id="A0A1A9WE38"/>
<dbReference type="InterPro" id="IPR052728">
    <property type="entry name" value="O2_lipid_transport_reg"/>
</dbReference>
<dbReference type="Pfam" id="PF01757">
    <property type="entry name" value="Acyl_transf_3"/>
    <property type="match status" value="1"/>
</dbReference>
<dbReference type="EnsemblMetazoa" id="GBRI016161-RA">
    <property type="protein sequence ID" value="GBRI016161-PA"/>
    <property type="gene ID" value="GBRI016161"/>
</dbReference>
<dbReference type="Pfam" id="PF20146">
    <property type="entry name" value="NRF"/>
    <property type="match status" value="1"/>
</dbReference>
<accession>A0A1A9WE38</accession>
<evidence type="ECO:0000259" key="3">
    <source>
        <dbReference type="SMART" id="SM00703"/>
    </source>
</evidence>
<proteinExistence type="predicted"/>
<keyword evidence="1" id="KW-0472">Membrane</keyword>
<dbReference type="PANTHER" id="PTHR11161">
    <property type="entry name" value="O-ACYLTRANSFERASE"/>
    <property type="match status" value="1"/>
</dbReference>
<feature type="signal peptide" evidence="2">
    <location>
        <begin position="1"/>
        <end position="20"/>
    </location>
</feature>
<protein>
    <recommendedName>
        <fullName evidence="3">Nose resistant-to-fluoxetine protein N-terminal domain-containing protein</fullName>
    </recommendedName>
</protein>
<feature type="transmembrane region" description="Helical" evidence="1">
    <location>
        <begin position="314"/>
        <end position="336"/>
    </location>
</feature>
<feature type="chain" id="PRO_5008400280" description="Nose resistant-to-fluoxetine protein N-terminal domain-containing protein" evidence="2">
    <location>
        <begin position="21"/>
        <end position="680"/>
    </location>
</feature>
<evidence type="ECO:0000313" key="4">
    <source>
        <dbReference type="EnsemblMetazoa" id="GBRI016161-PA"/>
    </source>
</evidence>
<feature type="transmembrane region" description="Helical" evidence="1">
    <location>
        <begin position="570"/>
        <end position="589"/>
    </location>
</feature>
<feature type="transmembrane region" description="Helical" evidence="1">
    <location>
        <begin position="356"/>
        <end position="374"/>
    </location>
</feature>
<organism evidence="4 5">
    <name type="scientific">Glossina brevipalpis</name>
    <dbReference type="NCBI Taxonomy" id="37001"/>
    <lineage>
        <taxon>Eukaryota</taxon>
        <taxon>Metazoa</taxon>
        <taxon>Ecdysozoa</taxon>
        <taxon>Arthropoda</taxon>
        <taxon>Hexapoda</taxon>
        <taxon>Insecta</taxon>
        <taxon>Pterygota</taxon>
        <taxon>Neoptera</taxon>
        <taxon>Endopterygota</taxon>
        <taxon>Diptera</taxon>
        <taxon>Brachycera</taxon>
        <taxon>Muscomorpha</taxon>
        <taxon>Hippoboscoidea</taxon>
        <taxon>Glossinidae</taxon>
        <taxon>Glossina</taxon>
    </lineage>
</organism>
<feature type="transmembrane region" description="Helical" evidence="1">
    <location>
        <begin position="642"/>
        <end position="663"/>
    </location>
</feature>
<feature type="transmembrane region" description="Helical" evidence="1">
    <location>
        <begin position="537"/>
        <end position="558"/>
    </location>
</feature>
<keyword evidence="2" id="KW-0732">Signal</keyword>
<keyword evidence="1" id="KW-0812">Transmembrane</keyword>
<dbReference type="VEuPathDB" id="VectorBase:GBRI016161"/>
<feature type="transmembrane region" description="Helical" evidence="1">
    <location>
        <begin position="498"/>
        <end position="517"/>
    </location>
</feature>
<feature type="transmembrane region" description="Helical" evidence="1">
    <location>
        <begin position="470"/>
        <end position="491"/>
    </location>
</feature>
<keyword evidence="1" id="KW-1133">Transmembrane helix</keyword>
<keyword evidence="5" id="KW-1185">Reference proteome</keyword>
<dbReference type="SMART" id="SM00703">
    <property type="entry name" value="NRF"/>
    <property type="match status" value="1"/>
</dbReference>
<evidence type="ECO:0000256" key="2">
    <source>
        <dbReference type="SAM" id="SignalP"/>
    </source>
</evidence>
<dbReference type="PANTHER" id="PTHR11161:SF15">
    <property type="entry name" value="GH19286P-RELATED"/>
    <property type="match status" value="1"/>
</dbReference>
<dbReference type="Proteomes" id="UP000091820">
    <property type="component" value="Unassembled WGS sequence"/>
</dbReference>
<evidence type="ECO:0000256" key="1">
    <source>
        <dbReference type="SAM" id="Phobius"/>
    </source>
</evidence>
<reference evidence="4" key="2">
    <citation type="submission" date="2020-05" db="UniProtKB">
        <authorList>
            <consortium name="EnsemblMetazoa"/>
        </authorList>
    </citation>
    <scope>IDENTIFICATION</scope>
    <source>
        <strain evidence="4">IAEA</strain>
    </source>
</reference>
<feature type="transmembrane region" description="Helical" evidence="1">
    <location>
        <begin position="409"/>
        <end position="430"/>
    </location>
</feature>